<evidence type="ECO:0000256" key="1">
    <source>
        <dbReference type="ARBA" id="ARBA00004141"/>
    </source>
</evidence>
<feature type="transmembrane region" description="Helical" evidence="6">
    <location>
        <begin position="39"/>
        <end position="64"/>
    </location>
</feature>
<keyword evidence="5 6" id="KW-0472">Membrane</keyword>
<dbReference type="AlphaFoldDB" id="A0A5D8QAC5"/>
<evidence type="ECO:0000256" key="5">
    <source>
        <dbReference type="ARBA" id="ARBA00023136"/>
    </source>
</evidence>
<dbReference type="PANTHER" id="PTHR42865">
    <property type="entry name" value="PROTON/GLUTAMATE-ASPARTATE SYMPORTER"/>
    <property type="match status" value="1"/>
</dbReference>
<dbReference type="FunFam" id="1.10.3860.10:FF:000007">
    <property type="entry name" value="Dicarboxylate/amino acid:cation symporter"/>
    <property type="match status" value="1"/>
</dbReference>
<keyword evidence="3 6" id="KW-0812">Transmembrane</keyword>
<feature type="transmembrane region" description="Helical" evidence="6">
    <location>
        <begin position="312"/>
        <end position="339"/>
    </location>
</feature>
<comment type="subcellular location">
    <subcellularLocation>
        <location evidence="1">Membrane</location>
        <topology evidence="1">Multi-pass membrane protein</topology>
    </subcellularLocation>
</comment>
<feature type="transmembrane region" description="Helical" evidence="6">
    <location>
        <begin position="12"/>
        <end position="33"/>
    </location>
</feature>
<dbReference type="SUPFAM" id="SSF118215">
    <property type="entry name" value="Proton glutamate symport protein"/>
    <property type="match status" value="1"/>
</dbReference>
<evidence type="ECO:0000256" key="3">
    <source>
        <dbReference type="ARBA" id="ARBA00022692"/>
    </source>
</evidence>
<accession>A0A5D8QAC5</accession>
<dbReference type="PRINTS" id="PR00173">
    <property type="entry name" value="EDTRNSPORT"/>
</dbReference>
<feature type="transmembrane region" description="Helical" evidence="6">
    <location>
        <begin position="273"/>
        <end position="300"/>
    </location>
</feature>
<dbReference type="InterPro" id="IPR036458">
    <property type="entry name" value="Na:dicarbo_symporter_sf"/>
</dbReference>
<organism evidence="7 8">
    <name type="scientific">Calorimonas adulescens</name>
    <dbReference type="NCBI Taxonomy" id="2606906"/>
    <lineage>
        <taxon>Bacteria</taxon>
        <taxon>Bacillati</taxon>
        <taxon>Bacillota</taxon>
        <taxon>Clostridia</taxon>
        <taxon>Thermoanaerobacterales</taxon>
        <taxon>Thermoanaerobacteraceae</taxon>
        <taxon>Calorimonas</taxon>
    </lineage>
</organism>
<keyword evidence="2" id="KW-0813">Transport</keyword>
<keyword evidence="4 6" id="KW-1133">Transmembrane helix</keyword>
<dbReference type="Gene3D" id="1.10.3860.10">
    <property type="entry name" value="Sodium:dicarboxylate symporter"/>
    <property type="match status" value="1"/>
</dbReference>
<evidence type="ECO:0000313" key="8">
    <source>
        <dbReference type="Proteomes" id="UP000322976"/>
    </source>
</evidence>
<name>A0A5D8QAC5_9THEO</name>
<reference evidence="7 8" key="1">
    <citation type="submission" date="2019-08" db="EMBL/GenBank/DDBJ databases">
        <title>Calorimonas adulescens gen. nov., sp. nov., an anaerobic thermophilic bacterium from Sakhalin hot spring.</title>
        <authorList>
            <person name="Khomyakova M.A."/>
            <person name="Merkel A.Y."/>
            <person name="Novikov A."/>
            <person name="Bonch-Osmolovskaya E.A."/>
            <person name="Slobodkin A.I."/>
        </authorList>
    </citation>
    <scope>NUCLEOTIDE SEQUENCE [LARGE SCALE GENOMIC DNA]</scope>
    <source>
        <strain evidence="7 8">A05MB</strain>
    </source>
</reference>
<feature type="transmembrane region" description="Helical" evidence="6">
    <location>
        <begin position="199"/>
        <end position="225"/>
    </location>
</feature>
<evidence type="ECO:0000256" key="2">
    <source>
        <dbReference type="ARBA" id="ARBA00022448"/>
    </source>
</evidence>
<dbReference type="RefSeq" id="WP_149545737.1">
    <property type="nucleotide sequence ID" value="NZ_VTPS01000014.1"/>
</dbReference>
<dbReference type="Pfam" id="PF00375">
    <property type="entry name" value="SDF"/>
    <property type="match status" value="1"/>
</dbReference>
<sequence length="403" mass="42738">MLKRLGLLPRLIIAIICGIVIGRFFPGWFVRIFATFNSIFGNFLSFVIPLIIVGFVAPGIADLGKGAGKLLGITTAIAYGSTLIAGFFAFFVGTTILPGIINVSGNIAASNPEEKLLKPFFTISMPPIMDVMAAIIIAFIIGIGISAIKEKTLYNVMSEFQKIIDMVIKGIIIPLLPFHIAGIFANMTYAGEVARILSVFGQVFVIVIACHIIIILFQFAVASLYSGKSMIQCLKNQIPGYVTALGTQSSAATIPVNVQCAERNGVSKAIREFVVPLCATIHLSGSTITLTMCSIAVMMLNGMPVTLSGMAGFIFMLGITMVAAPGVPGGAVMAALGILQSMLGFNEAQLALMIALYLTQDSFGTACNVSGDNAIALIVDKIASRMKSEKEERLYSGVGLENE</sequence>
<feature type="transmembrane region" description="Helical" evidence="6">
    <location>
        <begin position="121"/>
        <end position="145"/>
    </location>
</feature>
<proteinExistence type="predicted"/>
<evidence type="ECO:0000256" key="4">
    <source>
        <dbReference type="ARBA" id="ARBA00022989"/>
    </source>
</evidence>
<evidence type="ECO:0000313" key="7">
    <source>
        <dbReference type="EMBL" id="TZE81422.1"/>
    </source>
</evidence>
<dbReference type="EMBL" id="VTPS01000014">
    <property type="protein sequence ID" value="TZE81422.1"/>
    <property type="molecule type" value="Genomic_DNA"/>
</dbReference>
<dbReference type="GO" id="GO:0005886">
    <property type="term" value="C:plasma membrane"/>
    <property type="evidence" value="ECO:0007669"/>
    <property type="project" value="TreeGrafter"/>
</dbReference>
<dbReference type="GO" id="GO:0005295">
    <property type="term" value="F:neutral L-amino acid:sodium symporter activity"/>
    <property type="evidence" value="ECO:0007669"/>
    <property type="project" value="TreeGrafter"/>
</dbReference>
<protein>
    <submittedName>
        <fullName evidence="7">Dicarboxylate/amino acid:cation symporter</fullName>
    </submittedName>
</protein>
<dbReference type="Proteomes" id="UP000322976">
    <property type="component" value="Unassembled WGS sequence"/>
</dbReference>
<feature type="transmembrane region" description="Helical" evidence="6">
    <location>
        <begin position="76"/>
        <end position="101"/>
    </location>
</feature>
<gene>
    <name evidence="7" type="ORF">FWJ32_09595</name>
</gene>
<dbReference type="GO" id="GO:0032329">
    <property type="term" value="P:serine transport"/>
    <property type="evidence" value="ECO:0007669"/>
    <property type="project" value="TreeGrafter"/>
</dbReference>
<evidence type="ECO:0000256" key="6">
    <source>
        <dbReference type="SAM" id="Phobius"/>
    </source>
</evidence>
<feature type="transmembrane region" description="Helical" evidence="6">
    <location>
        <begin position="166"/>
        <end position="187"/>
    </location>
</feature>
<dbReference type="InterPro" id="IPR001991">
    <property type="entry name" value="Na-dicarboxylate_symporter"/>
</dbReference>
<comment type="caution">
    <text evidence="7">The sequence shown here is derived from an EMBL/GenBank/DDBJ whole genome shotgun (WGS) entry which is preliminary data.</text>
</comment>
<keyword evidence="8" id="KW-1185">Reference proteome</keyword>
<dbReference type="PANTHER" id="PTHR42865:SF8">
    <property type="entry name" value="SERINE_THREONINE TRANSPORTER SSTT"/>
    <property type="match status" value="1"/>
</dbReference>